<dbReference type="CDD" id="cd03143">
    <property type="entry name" value="A4_beta-galactosidase_middle_domain"/>
    <property type="match status" value="1"/>
</dbReference>
<dbReference type="InterPro" id="IPR028212">
    <property type="entry name" value="GHL6"/>
</dbReference>
<dbReference type="Gene3D" id="3.40.50.880">
    <property type="match status" value="1"/>
</dbReference>
<evidence type="ECO:0000313" key="1">
    <source>
        <dbReference type="EMBL" id="NYE73355.1"/>
    </source>
</evidence>
<keyword evidence="2" id="KW-1185">Reference proteome</keyword>
<reference evidence="1 2" key="1">
    <citation type="submission" date="2020-07" db="EMBL/GenBank/DDBJ databases">
        <title>Sequencing the genomes of 1000 actinobacteria strains.</title>
        <authorList>
            <person name="Klenk H.-P."/>
        </authorList>
    </citation>
    <scope>NUCLEOTIDE SEQUENCE [LARGE SCALE GENOMIC DNA]</scope>
    <source>
        <strain evidence="1 2">DSM 22083</strain>
    </source>
</reference>
<dbReference type="Pfam" id="PF14871">
    <property type="entry name" value="GHL6"/>
    <property type="match status" value="1"/>
</dbReference>
<dbReference type="AlphaFoldDB" id="A0A7Y9IAQ2"/>
<gene>
    <name evidence="1" type="ORF">BKA15_004684</name>
</gene>
<dbReference type="InterPro" id="IPR029062">
    <property type="entry name" value="Class_I_gatase-like"/>
</dbReference>
<proteinExistence type="predicted"/>
<evidence type="ECO:0008006" key="3">
    <source>
        <dbReference type="Google" id="ProtNLM"/>
    </source>
</evidence>
<comment type="caution">
    <text evidence="1">The sequence shown here is derived from an EMBL/GenBank/DDBJ whole genome shotgun (WGS) entry which is preliminary data.</text>
</comment>
<dbReference type="SUPFAM" id="SSF51445">
    <property type="entry name" value="(Trans)glycosidases"/>
    <property type="match status" value="1"/>
</dbReference>
<dbReference type="InterPro" id="IPR017853">
    <property type="entry name" value="GH"/>
</dbReference>
<organism evidence="1 2">
    <name type="scientific">Microlunatus parietis</name>
    <dbReference type="NCBI Taxonomy" id="682979"/>
    <lineage>
        <taxon>Bacteria</taxon>
        <taxon>Bacillati</taxon>
        <taxon>Actinomycetota</taxon>
        <taxon>Actinomycetes</taxon>
        <taxon>Propionibacteriales</taxon>
        <taxon>Propionibacteriaceae</taxon>
        <taxon>Microlunatus</taxon>
    </lineage>
</organism>
<evidence type="ECO:0000313" key="2">
    <source>
        <dbReference type="Proteomes" id="UP000569914"/>
    </source>
</evidence>
<dbReference type="Proteomes" id="UP000569914">
    <property type="component" value="Unassembled WGS sequence"/>
</dbReference>
<accession>A0A7Y9IAQ2</accession>
<dbReference type="EMBL" id="JACCBU010000001">
    <property type="protein sequence ID" value="NYE73355.1"/>
    <property type="molecule type" value="Genomic_DNA"/>
</dbReference>
<dbReference type="SUPFAM" id="SSF52317">
    <property type="entry name" value="Class I glutamine amidotransferase-like"/>
    <property type="match status" value="1"/>
</dbReference>
<name>A0A7Y9IAQ2_9ACTN</name>
<protein>
    <recommendedName>
        <fullName evidence="3">Beta-galactosidase trimerisation domain-containing protein</fullName>
    </recommendedName>
</protein>
<sequence>MTGDSGPRARWWERPFEMLQTNLREIDAGLDVAANLDAIADHGADTWLINTGGILANYPTDLPFHTRNPYLGERPSGDLIGDAVAAAHQRGMRLMSRMDFSKIAQPIADDHPDWCFRSRARERQQVEGLVSVCPCGEYYQQRTFDILDEILDRYPVDGFFFNWFGFSEVDYHGVRHGVCHCNACRSRFADEEGGADLPAGPESPDFARWRAFCRRVLDDLTGRIRDHLAARRPDAPLILGSRSDIVFHEANNKIGRELWPSATAEAVSAAKTVRPDKPVLVNSTLFVDMPYRMAAEDPHHVGQFFAQAIARGANPSTYLMGPVGVIDYPGLAAAATVTRFHRDQRAVYEGLRPLATVALVRPDQLTQPESARDEFRGWYAALQEGHVPFDVLPAERLAEADALGSLDRFRVLVLPDLGPLPADMITALDAFAGAVVATGSSAVADDQDQLRRAPGLRVRGRHTGFAETRSSYASDGRRLLPIFGDLLNLEPAEDAVVRWRVLPQASFAPPEKAYGHQESRLAAVVANQARDGIRVAWTIGRTYREFGTGNLRYLMIEIVRGVAGPQPVADSELPEQVEVIIGGNGSRTVVHLINLGGARRRGFGAPLPVTGGRLRLPLEAGSAATSLTTGRALTTVPEPDALVIELPDLELFEVIVIDPESSNGAGKAGRHG</sequence>
<dbReference type="RefSeq" id="WP_179754795.1">
    <property type="nucleotide sequence ID" value="NZ_JACCBU010000001.1"/>
</dbReference>
<dbReference type="Gene3D" id="3.20.20.80">
    <property type="entry name" value="Glycosidases"/>
    <property type="match status" value="1"/>
</dbReference>